<evidence type="ECO:0000313" key="2">
    <source>
        <dbReference type="Proteomes" id="UP000219522"/>
    </source>
</evidence>
<keyword evidence="2" id="KW-1185">Reference proteome</keyword>
<proteinExistence type="predicted"/>
<accession>A0A7Z7N3M8</accession>
<gene>
    <name evidence="1" type="ORF">SAMN05446927_4296</name>
</gene>
<dbReference type="EMBL" id="OCSU01000002">
    <property type="protein sequence ID" value="SOE81041.1"/>
    <property type="molecule type" value="Genomic_DNA"/>
</dbReference>
<protein>
    <submittedName>
        <fullName evidence="1">Uncharacterized protein</fullName>
    </submittedName>
</protein>
<comment type="caution">
    <text evidence="1">The sequence shown here is derived from an EMBL/GenBank/DDBJ whole genome shotgun (WGS) entry which is preliminary data.</text>
</comment>
<dbReference type="RefSeq" id="WP_097190257.1">
    <property type="nucleotide sequence ID" value="NZ_OCSU01000002.1"/>
</dbReference>
<sequence>MSKLHKLMKTLPRLSQATLKKGAPRKTTARGMPPEGLLIQLARYASAIRPHLVAIEWLETIANEQSLDAARNAFTRLSDTGKAIVVNGYLIKNNGKYRFTFDDSNYCSRFVVLQQSMLKSPYEFPVTTLATLREEVMA</sequence>
<organism evidence="1 2">
    <name type="scientific">Caballeronia arationis</name>
    <dbReference type="NCBI Taxonomy" id="1777142"/>
    <lineage>
        <taxon>Bacteria</taxon>
        <taxon>Pseudomonadati</taxon>
        <taxon>Pseudomonadota</taxon>
        <taxon>Betaproteobacteria</taxon>
        <taxon>Burkholderiales</taxon>
        <taxon>Burkholderiaceae</taxon>
        <taxon>Caballeronia</taxon>
    </lineage>
</organism>
<reference evidence="1 2" key="1">
    <citation type="submission" date="2017-09" db="EMBL/GenBank/DDBJ databases">
        <authorList>
            <person name="Varghese N."/>
            <person name="Submissions S."/>
        </authorList>
    </citation>
    <scope>NUCLEOTIDE SEQUENCE [LARGE SCALE GENOMIC DNA]</scope>
    <source>
        <strain evidence="1 2">OK806</strain>
    </source>
</reference>
<dbReference type="AlphaFoldDB" id="A0A7Z7N3M8"/>
<evidence type="ECO:0000313" key="1">
    <source>
        <dbReference type="EMBL" id="SOE81041.1"/>
    </source>
</evidence>
<name>A0A7Z7N3M8_9BURK</name>
<dbReference type="Proteomes" id="UP000219522">
    <property type="component" value="Unassembled WGS sequence"/>
</dbReference>